<accession>A0ABY6TI99</accession>
<evidence type="ECO:0000256" key="10">
    <source>
        <dbReference type="SAM" id="Coils"/>
    </source>
</evidence>
<keyword evidence="8 9" id="KW-0472">Membrane</keyword>
<evidence type="ECO:0000313" key="12">
    <source>
        <dbReference type="EMBL" id="VTU06488.1"/>
    </source>
</evidence>
<sequence>MFDIGFSELVLVFIVGLVVLGPQRMPVAIRTVMKWVRTIRGLAANVQNELAQELKLQELQESIKKAEHLNLKSLSPELAQTVEELKQSADKMRVDLEQQANAANKSLEEHIKDVREANFAEVEQHKDDQSAVNFTAEKTAENTTALDTELTPAEQAEQAEISLDEQLAKYMDQYHPTDDVQPTVANPTPEKNT</sequence>
<dbReference type="Gene3D" id="1.20.5.3310">
    <property type="match status" value="1"/>
</dbReference>
<organism evidence="12 13">
    <name type="scientific">Actinobacillus porcinus</name>
    <dbReference type="NCBI Taxonomy" id="51048"/>
    <lineage>
        <taxon>Bacteria</taxon>
        <taxon>Pseudomonadati</taxon>
        <taxon>Pseudomonadota</taxon>
        <taxon>Gammaproteobacteria</taxon>
        <taxon>Pasteurellales</taxon>
        <taxon>Pasteurellaceae</taxon>
        <taxon>Actinobacillus</taxon>
    </lineage>
</organism>
<evidence type="ECO:0000313" key="13">
    <source>
        <dbReference type="Proteomes" id="UP000308167"/>
    </source>
</evidence>
<proteinExistence type="inferred from homology"/>
<keyword evidence="6 9" id="KW-1133">Transmembrane helix</keyword>
<feature type="region of interest" description="Disordered" evidence="11">
    <location>
        <begin position="163"/>
        <end position="193"/>
    </location>
</feature>
<keyword evidence="10" id="KW-0175">Coiled coil</keyword>
<keyword evidence="2 9" id="KW-0813">Transport</keyword>
<gene>
    <name evidence="9 12" type="primary">tatB</name>
    <name evidence="12" type="ORF">SAMEA1410922_00490</name>
</gene>
<protein>
    <recommendedName>
        <fullName evidence="9">Sec-independent protein translocase protein TatB</fullName>
    </recommendedName>
</protein>
<dbReference type="PRINTS" id="PR01506">
    <property type="entry name" value="TATBPROTEIN"/>
</dbReference>
<evidence type="ECO:0000256" key="7">
    <source>
        <dbReference type="ARBA" id="ARBA00023010"/>
    </source>
</evidence>
<comment type="subunit">
    <text evidence="9">The Tat system comprises two distinct complexes: a TatABC complex, containing multiple copies of TatA, TatB and TatC subunits, and a separate TatA complex, containing only TatA subunits. Substrates initially bind to the TatABC complex, which probably triggers association of the separate TatA complex to form the active translocon.</text>
</comment>
<dbReference type="RefSeq" id="WP_135709332.1">
    <property type="nucleotide sequence ID" value="NZ_CABFKI010000002.1"/>
</dbReference>
<evidence type="ECO:0000256" key="11">
    <source>
        <dbReference type="SAM" id="MobiDB-lite"/>
    </source>
</evidence>
<reference evidence="12 13" key="1">
    <citation type="submission" date="2019-05" db="EMBL/GenBank/DDBJ databases">
        <authorList>
            <consortium name="Pathogen Informatics"/>
        </authorList>
    </citation>
    <scope>NUCLEOTIDE SEQUENCE [LARGE SCALE GENOMIC DNA]</scope>
    <source>
        <strain evidence="12 13">NM319</strain>
    </source>
</reference>
<keyword evidence="13" id="KW-1185">Reference proteome</keyword>
<keyword evidence="4 9" id="KW-0812">Transmembrane</keyword>
<evidence type="ECO:0000256" key="5">
    <source>
        <dbReference type="ARBA" id="ARBA00022927"/>
    </source>
</evidence>
<evidence type="ECO:0000256" key="8">
    <source>
        <dbReference type="ARBA" id="ARBA00023136"/>
    </source>
</evidence>
<evidence type="ECO:0000256" key="4">
    <source>
        <dbReference type="ARBA" id="ARBA00022692"/>
    </source>
</evidence>
<dbReference type="HAMAP" id="MF_00237">
    <property type="entry name" value="TatB"/>
    <property type="match status" value="1"/>
</dbReference>
<comment type="similarity">
    <text evidence="9">Belongs to the TatB family.</text>
</comment>
<dbReference type="NCBIfam" id="TIGR01410">
    <property type="entry name" value="tatB"/>
    <property type="match status" value="1"/>
</dbReference>
<evidence type="ECO:0000256" key="2">
    <source>
        <dbReference type="ARBA" id="ARBA00022448"/>
    </source>
</evidence>
<dbReference type="EMBL" id="CABFKI010000002">
    <property type="protein sequence ID" value="VTU06488.1"/>
    <property type="molecule type" value="Genomic_DNA"/>
</dbReference>
<keyword evidence="5 9" id="KW-0653">Protein transport</keyword>
<dbReference type="InterPro" id="IPR003369">
    <property type="entry name" value="TatA/B/E"/>
</dbReference>
<evidence type="ECO:0000256" key="3">
    <source>
        <dbReference type="ARBA" id="ARBA00022475"/>
    </source>
</evidence>
<name>A0ABY6TI99_9PAST</name>
<dbReference type="PANTHER" id="PTHR33162:SF1">
    <property type="entry name" value="SEC-INDEPENDENT PROTEIN TRANSLOCASE PROTEIN TATA, CHLOROPLASTIC"/>
    <property type="match status" value="1"/>
</dbReference>
<comment type="function">
    <text evidence="9">Part of the twin-arginine translocation (Tat) system that transports large folded proteins containing a characteristic twin-arginine motif in their signal peptide across membranes. Together with TatC, TatB is part of a receptor directly interacting with Tat signal peptides. TatB may form an oligomeric binding site that transiently accommodates folded Tat precursor proteins before their translocation.</text>
</comment>
<evidence type="ECO:0000256" key="6">
    <source>
        <dbReference type="ARBA" id="ARBA00022989"/>
    </source>
</evidence>
<dbReference type="InterPro" id="IPR018448">
    <property type="entry name" value="TatB"/>
</dbReference>
<dbReference type="PANTHER" id="PTHR33162">
    <property type="entry name" value="SEC-INDEPENDENT PROTEIN TRANSLOCASE PROTEIN TATA, CHLOROPLASTIC"/>
    <property type="match status" value="1"/>
</dbReference>
<evidence type="ECO:0000256" key="1">
    <source>
        <dbReference type="ARBA" id="ARBA00004167"/>
    </source>
</evidence>
<dbReference type="Pfam" id="PF02416">
    <property type="entry name" value="TatA_B_E"/>
    <property type="match status" value="1"/>
</dbReference>
<dbReference type="Proteomes" id="UP000308167">
    <property type="component" value="Unassembled WGS sequence"/>
</dbReference>
<evidence type="ECO:0000256" key="9">
    <source>
        <dbReference type="HAMAP-Rule" id="MF_00237"/>
    </source>
</evidence>
<feature type="compositionally biased region" description="Polar residues" evidence="11">
    <location>
        <begin position="183"/>
        <end position="193"/>
    </location>
</feature>
<comment type="caution">
    <text evidence="12">The sequence shown here is derived from an EMBL/GenBank/DDBJ whole genome shotgun (WGS) entry which is preliminary data.</text>
</comment>
<keyword evidence="7 9" id="KW-0811">Translocation</keyword>
<comment type="subcellular location">
    <subcellularLocation>
        <location evidence="9">Cell membrane</location>
        <topology evidence="9">Single-pass membrane protein</topology>
    </subcellularLocation>
    <subcellularLocation>
        <location evidence="1">Membrane</location>
        <topology evidence="1">Single-pass membrane protein</topology>
    </subcellularLocation>
</comment>
<keyword evidence="3 9" id="KW-1003">Cell membrane</keyword>
<feature type="coiled-coil region" evidence="10">
    <location>
        <begin position="49"/>
        <end position="117"/>
    </location>
</feature>
<dbReference type="GeneID" id="86154897"/>